<evidence type="ECO:0000313" key="6">
    <source>
        <dbReference type="Proteomes" id="UP001461341"/>
    </source>
</evidence>
<dbReference type="RefSeq" id="WP_369018755.1">
    <property type="nucleotide sequence ID" value="NZ_CP121689.1"/>
</dbReference>
<comment type="cofactor">
    <cofactor evidence="2">
        <name>Zn(2+)</name>
        <dbReference type="ChEBI" id="CHEBI:29105"/>
    </cofactor>
</comment>
<keyword evidence="2" id="KW-0479">Metal-binding</keyword>
<accession>A0ABZ2YC67</accession>
<evidence type="ECO:0000256" key="2">
    <source>
        <dbReference type="RuleBase" id="RU361277"/>
    </source>
</evidence>
<feature type="domain" description="Alcohol dehydrogenase-like C-terminal" evidence="3">
    <location>
        <begin position="222"/>
        <end position="356"/>
    </location>
</feature>
<dbReference type="EC" id="1.1.1.-" evidence="5"/>
<feature type="domain" description="Alcohol dehydrogenase-like N-terminal" evidence="4">
    <location>
        <begin position="53"/>
        <end position="173"/>
    </location>
</feature>
<keyword evidence="6" id="KW-1185">Reference proteome</keyword>
<proteinExistence type="inferred from homology"/>
<gene>
    <name evidence="5" type="primary">iolM</name>
    <name evidence="5" type="ORF">QBE54_02335</name>
</gene>
<keyword evidence="2" id="KW-0862">Zinc</keyword>
<dbReference type="InterPro" id="IPR011032">
    <property type="entry name" value="GroES-like_sf"/>
</dbReference>
<dbReference type="InterPro" id="IPR002328">
    <property type="entry name" value="ADH_Zn_CS"/>
</dbReference>
<organism evidence="5 6">
    <name type="scientific">Thermatribacter velox</name>
    <dbReference type="NCBI Taxonomy" id="3039681"/>
    <lineage>
        <taxon>Bacteria</taxon>
        <taxon>Pseudomonadati</taxon>
        <taxon>Atribacterota</taxon>
        <taxon>Atribacteria</taxon>
        <taxon>Atribacterales</taxon>
        <taxon>Thermatribacteraceae</taxon>
        <taxon>Thermatribacter</taxon>
    </lineage>
</organism>
<dbReference type="PANTHER" id="PTHR43189">
    <property type="entry name" value="ZINC-TYPE ALCOHOL DEHYDROGENASE-LIKE PROTEIN C1198.01-RELATED"/>
    <property type="match status" value="1"/>
</dbReference>
<dbReference type="SUPFAM" id="SSF51735">
    <property type="entry name" value="NAD(P)-binding Rossmann-fold domains"/>
    <property type="match status" value="1"/>
</dbReference>
<dbReference type="Gene3D" id="3.90.180.10">
    <property type="entry name" value="Medium-chain alcohol dehydrogenases, catalytic domain"/>
    <property type="match status" value="1"/>
</dbReference>
<dbReference type="InterPro" id="IPR053539">
    <property type="entry name" value="Scyllo-inosose_DH"/>
</dbReference>
<evidence type="ECO:0000256" key="1">
    <source>
        <dbReference type="ARBA" id="ARBA00023002"/>
    </source>
</evidence>
<dbReference type="NCBIfam" id="NF041097">
    <property type="entry name" value="keto_inos_dh_IolM"/>
    <property type="match status" value="1"/>
</dbReference>
<evidence type="ECO:0000313" key="5">
    <source>
        <dbReference type="EMBL" id="WZL76591.1"/>
    </source>
</evidence>
<dbReference type="GO" id="GO:0016491">
    <property type="term" value="F:oxidoreductase activity"/>
    <property type="evidence" value="ECO:0007669"/>
    <property type="project" value="UniProtKB-KW"/>
</dbReference>
<sequence>MKAVRLHAKWDPRSDFKLGNKDIEGKVSWLGSKVWRYPEAKVEELPEPKIKRPSEVLIKVRACGICGSDVHMAQSDENGYILYPGLTGFPAVLGHEFSGEVVEAGPEAINRRNNQPFTPGEPVTAEEMLWCGYCRHCADGYPNHCENLHELGFDVDGAFAEYIVVDAKYLWSLRELEGVYSEEKLFLAGSLVEPSSVAYNAVIERGGGIRPGDNVVVFGGGPIGLAACAILKRAGGARVILSEPSEVRRKMAQELGADVTINPLKEDLVEKVLDYTQGMGAKLYLEATGVPQIIWKDLEALIWKARGINSTVAIVARADVNVPMTPEVFQVKRAQIVGAQGHSGHGTFPRVISLMASGMDMTKIISKKISLDEVPEYLTRLQTDKELVKVTAVNS</sequence>
<keyword evidence="1 5" id="KW-0560">Oxidoreductase</keyword>
<protein>
    <submittedName>
        <fullName evidence="5">Scyllo-inosose 3-dehydrogenase</fullName>
        <ecNumber evidence="5">1.1.1.-</ecNumber>
    </submittedName>
</protein>
<dbReference type="SUPFAM" id="SSF50129">
    <property type="entry name" value="GroES-like"/>
    <property type="match status" value="1"/>
</dbReference>
<dbReference type="Pfam" id="PF00107">
    <property type="entry name" value="ADH_zinc_N"/>
    <property type="match status" value="1"/>
</dbReference>
<dbReference type="InterPro" id="IPR013149">
    <property type="entry name" value="ADH-like_C"/>
</dbReference>
<dbReference type="InterPro" id="IPR013154">
    <property type="entry name" value="ADH-like_N"/>
</dbReference>
<comment type="similarity">
    <text evidence="2">Belongs to the zinc-containing alcohol dehydrogenase family.</text>
</comment>
<dbReference type="Proteomes" id="UP001461341">
    <property type="component" value="Chromosome"/>
</dbReference>
<dbReference type="Pfam" id="PF08240">
    <property type="entry name" value="ADH_N"/>
    <property type="match status" value="1"/>
</dbReference>
<dbReference type="Gene3D" id="3.40.50.720">
    <property type="entry name" value="NAD(P)-binding Rossmann-like Domain"/>
    <property type="match status" value="1"/>
</dbReference>
<reference evidence="5 6" key="1">
    <citation type="submission" date="2023-03" db="EMBL/GenBank/DDBJ databases">
        <title>Novel Species.</title>
        <authorList>
            <person name="Ma S."/>
        </authorList>
    </citation>
    <scope>NUCLEOTIDE SEQUENCE [LARGE SCALE GENOMIC DNA]</scope>
    <source>
        <strain evidence="5 6">B11</strain>
    </source>
</reference>
<dbReference type="PROSITE" id="PS00059">
    <property type="entry name" value="ADH_ZINC"/>
    <property type="match status" value="1"/>
</dbReference>
<evidence type="ECO:0000259" key="3">
    <source>
        <dbReference type="Pfam" id="PF00107"/>
    </source>
</evidence>
<evidence type="ECO:0000259" key="4">
    <source>
        <dbReference type="Pfam" id="PF08240"/>
    </source>
</evidence>
<dbReference type="InterPro" id="IPR036291">
    <property type="entry name" value="NAD(P)-bd_dom_sf"/>
</dbReference>
<dbReference type="EMBL" id="CP121689">
    <property type="protein sequence ID" value="WZL76591.1"/>
    <property type="molecule type" value="Genomic_DNA"/>
</dbReference>
<name>A0ABZ2YC67_9BACT</name>
<dbReference type="PANTHER" id="PTHR43189:SF1">
    <property type="entry name" value="ZINC-TYPE ALCOHOL DEHYDROGENASE-LIKE PROTEIN C1198.01"/>
    <property type="match status" value="1"/>
</dbReference>